<evidence type="ECO:0000256" key="9">
    <source>
        <dbReference type="ARBA" id="ARBA00022833"/>
    </source>
</evidence>
<feature type="compositionally biased region" description="Basic residues" evidence="13">
    <location>
        <begin position="202"/>
        <end position="211"/>
    </location>
</feature>
<feature type="compositionally biased region" description="Basic and acidic residues" evidence="13">
    <location>
        <begin position="643"/>
        <end position="654"/>
    </location>
</feature>
<dbReference type="InterPro" id="IPR001841">
    <property type="entry name" value="Znf_RING"/>
</dbReference>
<keyword evidence="8" id="KW-0833">Ubl conjugation pathway</keyword>
<evidence type="ECO:0000256" key="6">
    <source>
        <dbReference type="ARBA" id="ARBA00022723"/>
    </source>
</evidence>
<feature type="compositionally biased region" description="Basic and acidic residues" evidence="13">
    <location>
        <begin position="869"/>
        <end position="880"/>
    </location>
</feature>
<feature type="region of interest" description="Disordered" evidence="13">
    <location>
        <begin position="605"/>
        <end position="735"/>
    </location>
</feature>
<feature type="region of interest" description="Disordered" evidence="13">
    <location>
        <begin position="67"/>
        <end position="226"/>
    </location>
</feature>
<dbReference type="Gene3D" id="3.30.40.10">
    <property type="entry name" value="Zinc/RING finger domain, C3HC4 (zinc finger)"/>
    <property type="match status" value="1"/>
</dbReference>
<evidence type="ECO:0000256" key="4">
    <source>
        <dbReference type="ARBA" id="ARBA00012483"/>
    </source>
</evidence>
<feature type="region of interest" description="Disordered" evidence="13">
    <location>
        <begin position="479"/>
        <end position="555"/>
    </location>
</feature>
<name>A0ABN9A8T0_RANTA</name>
<feature type="compositionally biased region" description="Basic and acidic residues" evidence="13">
    <location>
        <begin position="424"/>
        <end position="436"/>
    </location>
</feature>
<feature type="domain" description="RING-type" evidence="14">
    <location>
        <begin position="1091"/>
        <end position="1132"/>
    </location>
</feature>
<dbReference type="Pfam" id="PF25914">
    <property type="entry name" value="RNF6_N"/>
    <property type="match status" value="2"/>
</dbReference>
<dbReference type="Pfam" id="PF13639">
    <property type="entry name" value="zf-RING_2"/>
    <property type="match status" value="1"/>
</dbReference>
<comment type="catalytic activity">
    <reaction evidence="1">
        <text>S-ubiquitinyl-[E2 ubiquitin-conjugating enzyme]-L-cysteine + [acceptor protein]-L-lysine = [E2 ubiquitin-conjugating enzyme]-L-cysteine + N(6)-ubiquitinyl-[acceptor protein]-L-lysine.</text>
        <dbReference type="EC" id="2.3.2.27"/>
    </reaction>
</comment>
<evidence type="ECO:0000256" key="1">
    <source>
        <dbReference type="ARBA" id="ARBA00000900"/>
    </source>
</evidence>
<comment type="pathway">
    <text evidence="3">Protein modification; protein ubiquitination.</text>
</comment>
<evidence type="ECO:0000313" key="16">
    <source>
        <dbReference type="Proteomes" id="UP001176941"/>
    </source>
</evidence>
<dbReference type="EMBL" id="OX460343">
    <property type="protein sequence ID" value="CAI9180329.1"/>
    <property type="molecule type" value="Genomic_DNA"/>
</dbReference>
<accession>A0ABN9A8T0</accession>
<feature type="compositionally biased region" description="Basic and acidic residues" evidence="13">
    <location>
        <begin position="12"/>
        <end position="21"/>
    </location>
</feature>
<sequence>MESSDADDEEDRVSVRRRDQIDRKAREDDCYRLVSDLSEGDYILMRDNNLLGPLGESTEEELMRRRQLMKENPLQNSEENPERHATDDVSSDDSLIDCLTASGQTENVTSEQKEYLSWKEESQNSANSDELRFGLERNLDRDDENSNPEDECVASAKLPRREDTEGSQQQVETPQSEPLFTTPSASEQDTMETLVEVPPTRSQRRLRRRSPVYRSTRARTDSWSPPHSRWEFFPSINEDIPSQTLKEPLICENERSSRTGHEETLRQEMPGHELQSMGLIETSKTRNAAHQECDSDTTCSSESWEVIETNLTTPFILEVERVHCPACSLIDSRVSRAQLTSDSPNITTTSESEEVLQPVLSYSDEASESASVNTIGNPIHRILNITSVSVPSISWQTMIGFSYSSNLMDSDSNLEHSVSPPSENIERAESPNERHGPSGSESRPGSASDARYDPDSSLIVISDSSPYSIYSSASSPIFISSSNDEDSETSSLILVESEERSLSTGLSEAGQEGGRMTPIIIDDSDSGSSLNLDEMESSDSNDEEDRVSVRRRDQIDRKAREDDYYRFVSDLSEEDYILMRDNNLLGPLGETTEEELMRRLQLMKENLPQNSDENPDRGDTNVTSEQKEIPSWKEESPISANSDELRFGLERNLDPDDENSNPENECVASAKLPRREDTEDSQRQVESPQSESLFTRPSTPEQDMTETLMEVPPTRSQRRLRSSSPVYRRTRARTDSWSPPHSLWEIFPSINEDIPSQTFKQPLISENERFSRTGHEESLRQQMPGHELQNRDLIKTSKTRNAVHEECDSDTMCSSESWEVMETNPTTPFNLEVGQVHYQACSQRDSRLSRTQLTSDSPNNTTTSESEQEELKPMFSHSDEANESASVNTIRNPVHRILNTSLSDTISVSTQSTLWQTMTGFSNSSNLMDSDSNLEHSVSPPSENIERAESPNERHGPSGSESRPGSASNARYDPDSSIIVISDSSPYLISSSASSPILISSSNDEDSETSSLILVESEERSLPTGLSETRQEGGRTSPVIIDDSDSGSSLILDQFFLLNEDDPYETIGLTRAQIDNLPLRYFGENEEFKACSICITEYTEGNTLRILPCSHEFHDHCIDHWLAEHITCPICRGPVVDPPEADNSM</sequence>
<keyword evidence="7 12" id="KW-0863">Zinc-finger</keyword>
<feature type="compositionally biased region" description="Polar residues" evidence="13">
    <location>
        <begin position="101"/>
        <end position="110"/>
    </location>
</feature>
<evidence type="ECO:0000256" key="5">
    <source>
        <dbReference type="ARBA" id="ARBA00022679"/>
    </source>
</evidence>
<feature type="compositionally biased region" description="Basic and acidic residues" evidence="13">
    <location>
        <begin position="546"/>
        <end position="555"/>
    </location>
</feature>
<feature type="compositionally biased region" description="Basic and acidic residues" evidence="13">
    <location>
        <begin position="614"/>
        <end position="636"/>
    </location>
</feature>
<feature type="region of interest" description="Disordered" evidence="13">
    <location>
        <begin position="411"/>
        <end position="453"/>
    </location>
</feature>
<organism evidence="15 16">
    <name type="scientific">Rangifer tarandus platyrhynchus</name>
    <name type="common">Svalbard reindeer</name>
    <dbReference type="NCBI Taxonomy" id="3082113"/>
    <lineage>
        <taxon>Eukaryota</taxon>
        <taxon>Metazoa</taxon>
        <taxon>Chordata</taxon>
        <taxon>Craniata</taxon>
        <taxon>Vertebrata</taxon>
        <taxon>Euteleostomi</taxon>
        <taxon>Mammalia</taxon>
        <taxon>Eutheria</taxon>
        <taxon>Laurasiatheria</taxon>
        <taxon>Artiodactyla</taxon>
        <taxon>Ruminantia</taxon>
        <taxon>Pecora</taxon>
        <taxon>Cervidae</taxon>
        <taxon>Odocoileinae</taxon>
        <taxon>Rangifer</taxon>
    </lineage>
</organism>
<feature type="compositionally biased region" description="Acidic residues" evidence="13">
    <location>
        <begin position="141"/>
        <end position="152"/>
    </location>
</feature>
<feature type="compositionally biased region" description="Basic and acidic residues" evidence="13">
    <location>
        <begin position="111"/>
        <end position="122"/>
    </location>
</feature>
<comment type="similarity">
    <text evidence="11">Belongs to the RNF12 family.</text>
</comment>
<feature type="compositionally biased region" description="Acidic residues" evidence="13">
    <location>
        <begin position="1"/>
        <end position="11"/>
    </location>
</feature>
<evidence type="ECO:0000256" key="7">
    <source>
        <dbReference type="ARBA" id="ARBA00022771"/>
    </source>
</evidence>
<gene>
    <name evidence="15" type="ORF">MRATA1EN1_LOCUS29291</name>
</gene>
<dbReference type="SUPFAM" id="SSF57850">
    <property type="entry name" value="RING/U-box"/>
    <property type="match status" value="1"/>
</dbReference>
<dbReference type="PANTHER" id="PTHR45931">
    <property type="entry name" value="SI:CH211-59O9.10"/>
    <property type="match status" value="1"/>
</dbReference>
<evidence type="ECO:0000256" key="3">
    <source>
        <dbReference type="ARBA" id="ARBA00004906"/>
    </source>
</evidence>
<feature type="region of interest" description="Disordered" evidence="13">
    <location>
        <begin position="842"/>
        <end position="888"/>
    </location>
</feature>
<feature type="region of interest" description="Disordered" evidence="13">
    <location>
        <begin position="1017"/>
        <end position="1038"/>
    </location>
</feature>
<evidence type="ECO:0000256" key="12">
    <source>
        <dbReference type="PROSITE-ProRule" id="PRU00175"/>
    </source>
</evidence>
<dbReference type="Proteomes" id="UP001176941">
    <property type="component" value="Chromosome X"/>
</dbReference>
<dbReference type="EC" id="2.3.2.27" evidence="4"/>
<dbReference type="InterPro" id="IPR013083">
    <property type="entry name" value="Znf_RING/FYVE/PHD"/>
</dbReference>
<feature type="compositionally biased region" description="Polar residues" evidence="13">
    <location>
        <begin position="684"/>
        <end position="702"/>
    </location>
</feature>
<feature type="compositionally biased region" description="Basic and acidic residues" evidence="13">
    <location>
        <begin position="944"/>
        <end position="956"/>
    </location>
</feature>
<feature type="compositionally biased region" description="Polar residues" evidence="13">
    <location>
        <begin position="959"/>
        <end position="969"/>
    </location>
</feature>
<evidence type="ECO:0000256" key="11">
    <source>
        <dbReference type="ARBA" id="ARBA00038418"/>
    </source>
</evidence>
<comment type="subcellular location">
    <subcellularLocation>
        <location evidence="2">Nucleus</location>
    </subcellularLocation>
</comment>
<keyword evidence="16" id="KW-1185">Reference proteome</keyword>
<proteinExistence type="inferred from homology"/>
<feature type="region of interest" description="Disordered" evidence="13">
    <location>
        <begin position="1"/>
        <end position="21"/>
    </location>
</feature>
<dbReference type="InterPro" id="IPR058896">
    <property type="entry name" value="RNF6/12_N"/>
</dbReference>
<keyword evidence="6" id="KW-0479">Metal-binding</keyword>
<dbReference type="SMART" id="SM00184">
    <property type="entry name" value="RING"/>
    <property type="match status" value="1"/>
</dbReference>
<evidence type="ECO:0000256" key="2">
    <source>
        <dbReference type="ARBA" id="ARBA00004123"/>
    </source>
</evidence>
<evidence type="ECO:0000256" key="13">
    <source>
        <dbReference type="SAM" id="MobiDB-lite"/>
    </source>
</evidence>
<evidence type="ECO:0000313" key="15">
    <source>
        <dbReference type="EMBL" id="CAI9180329.1"/>
    </source>
</evidence>
<feature type="compositionally biased region" description="Polar residues" evidence="13">
    <location>
        <begin position="411"/>
        <end position="422"/>
    </location>
</feature>
<protein>
    <recommendedName>
        <fullName evidence="4">RING-type E3 ubiquitin transferase</fullName>
        <ecNumber evidence="4">2.3.2.27</ecNumber>
    </recommendedName>
</protein>
<dbReference type="PROSITE" id="PS50089">
    <property type="entry name" value="ZF_RING_2"/>
    <property type="match status" value="1"/>
</dbReference>
<feature type="compositionally biased region" description="Basic and acidic residues" evidence="13">
    <location>
        <begin position="129"/>
        <end position="140"/>
    </location>
</feature>
<keyword evidence="9" id="KW-0862">Zinc</keyword>
<feature type="compositionally biased region" description="Basic and acidic residues" evidence="13">
    <location>
        <begin position="673"/>
        <end position="683"/>
    </location>
</feature>
<feature type="compositionally biased region" description="Acidic residues" evidence="13">
    <location>
        <begin position="533"/>
        <end position="545"/>
    </location>
</feature>
<dbReference type="InterPro" id="IPR051834">
    <property type="entry name" value="RING_finger_E3_ligase"/>
</dbReference>
<dbReference type="PANTHER" id="PTHR45931:SF1">
    <property type="entry name" value="RING-TYPE DOMAIN-CONTAINING PROTEIN"/>
    <property type="match status" value="1"/>
</dbReference>
<keyword evidence="10" id="KW-0539">Nucleus</keyword>
<feature type="compositionally biased region" description="Polar residues" evidence="13">
    <location>
        <begin position="166"/>
        <end position="188"/>
    </location>
</feature>
<evidence type="ECO:0000256" key="10">
    <source>
        <dbReference type="ARBA" id="ARBA00023242"/>
    </source>
</evidence>
<evidence type="ECO:0000259" key="14">
    <source>
        <dbReference type="PROSITE" id="PS50089"/>
    </source>
</evidence>
<keyword evidence="5" id="KW-0808">Transferase</keyword>
<feature type="compositionally biased region" description="Low complexity" evidence="13">
    <location>
        <begin position="854"/>
        <end position="865"/>
    </location>
</feature>
<reference evidence="15" key="1">
    <citation type="submission" date="2023-04" db="EMBL/GenBank/DDBJ databases">
        <authorList>
            <consortium name="ELIXIR-Norway"/>
        </authorList>
    </citation>
    <scope>NUCLEOTIDE SEQUENCE [LARGE SCALE GENOMIC DNA]</scope>
</reference>
<evidence type="ECO:0000256" key="8">
    <source>
        <dbReference type="ARBA" id="ARBA00022786"/>
    </source>
</evidence>
<feature type="region of interest" description="Disordered" evidence="13">
    <location>
        <begin position="926"/>
        <end position="973"/>
    </location>
</feature>